<reference evidence="4 5" key="1">
    <citation type="submission" date="2020-08" db="EMBL/GenBank/DDBJ databases">
        <title>Genomic Encyclopedia of Type Strains, Phase IV (KMG-V): Genome sequencing to study the core and pangenomes of soil and plant-associated prokaryotes.</title>
        <authorList>
            <person name="Whitman W."/>
        </authorList>
    </citation>
    <scope>NUCLEOTIDE SEQUENCE [LARGE SCALE GENOMIC DNA]</scope>
    <source>
        <strain evidence="4 5">SEMIA 4074</strain>
    </source>
</reference>
<feature type="transmembrane region" description="Helical" evidence="1">
    <location>
        <begin position="167"/>
        <end position="186"/>
    </location>
</feature>
<keyword evidence="5" id="KW-1185">Reference proteome</keyword>
<keyword evidence="1" id="KW-1133">Transmembrane helix</keyword>
<feature type="transmembrane region" description="Helical" evidence="1">
    <location>
        <begin position="226"/>
        <end position="247"/>
    </location>
</feature>
<organism evidence="4 5">
    <name type="scientific">Rhizobium aethiopicum</name>
    <dbReference type="NCBI Taxonomy" id="1138170"/>
    <lineage>
        <taxon>Bacteria</taxon>
        <taxon>Pseudomonadati</taxon>
        <taxon>Pseudomonadota</taxon>
        <taxon>Alphaproteobacteria</taxon>
        <taxon>Hyphomicrobiales</taxon>
        <taxon>Rhizobiaceae</taxon>
        <taxon>Rhizobium/Agrobacterium group</taxon>
        <taxon>Rhizobium</taxon>
    </lineage>
</organism>
<feature type="transmembrane region" description="Helical" evidence="1">
    <location>
        <begin position="320"/>
        <end position="338"/>
    </location>
</feature>
<evidence type="ECO:0000256" key="1">
    <source>
        <dbReference type="SAM" id="Phobius"/>
    </source>
</evidence>
<dbReference type="EMBL" id="JACIFV010000028">
    <property type="protein sequence ID" value="MBB4195289.1"/>
    <property type="molecule type" value="Genomic_DNA"/>
</dbReference>
<sequence length="669" mass="73821">MIKGTSPNYRPEINGLRAIAVLPVVLFHGGIAPFHGGFAGVDVFFVISGYLITSIIYHDLVRGTFSFKRFYERRARRILPALFLVMVTSIPFAWLFLLPLDMKGFSESLIGVSLFVSNFVFWKQAGYFDAAAALKPLLHTWSLAVEEQFYIFFPPLLILLSRITRSITLALSMIAAISFVSAEFISRSDPTSAYYFLHTRAWELLIGAIVAIRSKEISRATDESPILGELIAGAGLLTILASVIFLWETTRYPSVYTLFPTVGAAMVLATGTGRTFVGKLLSLRPFVDIGLLSYSLYLWHQPVFAFARQYLDRSLSPSTAVALIVLCFALSALSWRYVEQPFRTGRVSARAVATSGAMSMSALIMLGYLGISSNGFASRLPTVVEWESLGQKVQQTGNVCALTPSDRTGVSYCFFGDVAAKRTVALYGDSHAQAISFSLAERFARMGLKGVLLRAPDCQPIPQTSTTKNETQLSQCLSAFQHLLDYVREDVDEIIVAIRWTFRLYPIPGQIDRLTFVNGEGGEEIEDYRENYAAVNGSFSVDGRSKTLAIDELIQSLERTGKRVVVVYPIPELGWNIAKVNLRHGPGLSELSTSEALYLERNKFVLGVLDNIAASETLRKVRPADVLCSKGGDGRCFGQRDGVPLYYDDDHLSARGADLVADEILKALN</sequence>
<evidence type="ECO:0000313" key="5">
    <source>
        <dbReference type="Proteomes" id="UP000524492"/>
    </source>
</evidence>
<dbReference type="InterPro" id="IPR043968">
    <property type="entry name" value="SGNH"/>
</dbReference>
<dbReference type="AlphaFoldDB" id="A0A7W6QD12"/>
<feature type="domain" description="Acyltransferase 3" evidence="2">
    <location>
        <begin position="12"/>
        <end position="335"/>
    </location>
</feature>
<evidence type="ECO:0000259" key="2">
    <source>
        <dbReference type="Pfam" id="PF01757"/>
    </source>
</evidence>
<evidence type="ECO:0000259" key="3">
    <source>
        <dbReference type="Pfam" id="PF19040"/>
    </source>
</evidence>
<gene>
    <name evidence="4" type="ORF">GGD53_005479</name>
</gene>
<feature type="transmembrane region" description="Helical" evidence="1">
    <location>
        <begin position="37"/>
        <end position="57"/>
    </location>
</feature>
<name>A0A7W6QD12_9HYPH</name>
<dbReference type="Pfam" id="PF01757">
    <property type="entry name" value="Acyl_transf_3"/>
    <property type="match status" value="1"/>
</dbReference>
<dbReference type="InterPro" id="IPR050879">
    <property type="entry name" value="Acyltransferase_3"/>
</dbReference>
<dbReference type="Proteomes" id="UP000524492">
    <property type="component" value="Unassembled WGS sequence"/>
</dbReference>
<dbReference type="InterPro" id="IPR002656">
    <property type="entry name" value="Acyl_transf_3_dom"/>
</dbReference>
<dbReference type="PANTHER" id="PTHR23028:SF53">
    <property type="entry name" value="ACYL_TRANSF_3 DOMAIN-CONTAINING PROTEIN"/>
    <property type="match status" value="1"/>
</dbReference>
<dbReference type="PANTHER" id="PTHR23028">
    <property type="entry name" value="ACETYLTRANSFERASE"/>
    <property type="match status" value="1"/>
</dbReference>
<feature type="transmembrane region" description="Helical" evidence="1">
    <location>
        <begin position="253"/>
        <end position="271"/>
    </location>
</feature>
<keyword evidence="1" id="KW-0812">Transmembrane</keyword>
<dbReference type="GO" id="GO:0009103">
    <property type="term" value="P:lipopolysaccharide biosynthetic process"/>
    <property type="evidence" value="ECO:0007669"/>
    <property type="project" value="TreeGrafter"/>
</dbReference>
<protein>
    <submittedName>
        <fullName evidence="4">Peptidoglycan/LPS O-acetylase OafA/YrhL</fullName>
    </submittedName>
</protein>
<feature type="transmembrane region" description="Helical" evidence="1">
    <location>
        <begin position="12"/>
        <end position="31"/>
    </location>
</feature>
<feature type="transmembrane region" description="Helical" evidence="1">
    <location>
        <begin position="350"/>
        <end position="371"/>
    </location>
</feature>
<feature type="transmembrane region" description="Helical" evidence="1">
    <location>
        <begin position="78"/>
        <end position="98"/>
    </location>
</feature>
<comment type="caution">
    <text evidence="4">The sequence shown here is derived from an EMBL/GenBank/DDBJ whole genome shotgun (WGS) entry which is preliminary data.</text>
</comment>
<keyword evidence="1" id="KW-0472">Membrane</keyword>
<dbReference type="GO" id="GO:0016020">
    <property type="term" value="C:membrane"/>
    <property type="evidence" value="ECO:0007669"/>
    <property type="project" value="TreeGrafter"/>
</dbReference>
<dbReference type="GO" id="GO:0016747">
    <property type="term" value="F:acyltransferase activity, transferring groups other than amino-acyl groups"/>
    <property type="evidence" value="ECO:0007669"/>
    <property type="project" value="InterPro"/>
</dbReference>
<evidence type="ECO:0000313" key="4">
    <source>
        <dbReference type="EMBL" id="MBB4195289.1"/>
    </source>
</evidence>
<accession>A0A7W6QD12</accession>
<feature type="domain" description="SGNH" evidence="3">
    <location>
        <begin position="406"/>
        <end position="665"/>
    </location>
</feature>
<proteinExistence type="predicted"/>
<dbReference type="RefSeq" id="WP_184459758.1">
    <property type="nucleotide sequence ID" value="NZ_JACIFV010000028.1"/>
</dbReference>
<dbReference type="Pfam" id="PF19040">
    <property type="entry name" value="SGNH"/>
    <property type="match status" value="1"/>
</dbReference>